<evidence type="ECO:0000313" key="2">
    <source>
        <dbReference type="Proteomes" id="UP000195321"/>
    </source>
</evidence>
<dbReference type="AlphaFoldDB" id="A0A1Y3MHB1"/>
<evidence type="ECO:0008006" key="3">
    <source>
        <dbReference type="Google" id="ProtNLM"/>
    </source>
</evidence>
<name>A0A1Y3MHB1_9BACI</name>
<sequence length="40" mass="4342">MTKAKSAIIINSNLFMGVIKMKIYVDADACPVKDIIISEG</sequence>
<accession>A0A1Y3MHB1</accession>
<gene>
    <name evidence="1" type="ORF">BW425_23285</name>
</gene>
<dbReference type="Proteomes" id="UP000195321">
    <property type="component" value="Unassembled WGS sequence"/>
</dbReference>
<dbReference type="EMBL" id="MWPX01000042">
    <property type="protein sequence ID" value="OUM46553.1"/>
    <property type="molecule type" value="Genomic_DNA"/>
</dbReference>
<organism evidence="1 2">
    <name type="scientific">Bacillus pseudomycoides</name>
    <dbReference type="NCBI Taxonomy" id="64104"/>
    <lineage>
        <taxon>Bacteria</taxon>
        <taxon>Bacillati</taxon>
        <taxon>Bacillota</taxon>
        <taxon>Bacilli</taxon>
        <taxon>Bacillales</taxon>
        <taxon>Bacillaceae</taxon>
        <taxon>Bacillus</taxon>
        <taxon>Bacillus cereus group</taxon>
    </lineage>
</organism>
<reference evidence="1 2" key="1">
    <citation type="submission" date="2017-02" db="EMBL/GenBank/DDBJ databases">
        <title>Bacillus pseudomycoides isolate FSL K6-0042.</title>
        <authorList>
            <person name="Kovac J."/>
        </authorList>
    </citation>
    <scope>NUCLEOTIDE SEQUENCE [LARGE SCALE GENOMIC DNA]</scope>
    <source>
        <strain evidence="1 2">FSL K6-0042</strain>
    </source>
</reference>
<protein>
    <recommendedName>
        <fullName evidence="3">YaiI/YqxD family protein</fullName>
    </recommendedName>
</protein>
<feature type="non-terminal residue" evidence="1">
    <location>
        <position position="40"/>
    </location>
</feature>
<evidence type="ECO:0000313" key="1">
    <source>
        <dbReference type="EMBL" id="OUM46553.1"/>
    </source>
</evidence>
<comment type="caution">
    <text evidence="1">The sequence shown here is derived from an EMBL/GenBank/DDBJ whole genome shotgun (WGS) entry which is preliminary data.</text>
</comment>
<proteinExistence type="predicted"/>